<dbReference type="Proteomes" id="UP000032668">
    <property type="component" value="Unassembled WGS sequence"/>
</dbReference>
<feature type="binding site" evidence="3">
    <location>
        <position position="96"/>
    </location>
    <ligand>
        <name>Cu cation</name>
        <dbReference type="ChEBI" id="CHEBI:23378"/>
    </ligand>
</feature>
<evidence type="ECO:0000313" key="5">
    <source>
        <dbReference type="EMBL" id="GAN82046.1"/>
    </source>
</evidence>
<evidence type="ECO:0000256" key="3">
    <source>
        <dbReference type="PIRSR" id="PIRSR603782-1"/>
    </source>
</evidence>
<protein>
    <submittedName>
        <fullName evidence="5">Electron transport transmembrane protein Sco1/SenC/PrrC</fullName>
    </submittedName>
</protein>
<dbReference type="RefSeq" id="WP_048880431.1">
    <property type="nucleotide sequence ID" value="NZ_BANC01000145.1"/>
</dbReference>
<name>A0A0D6PKX2_9PROT</name>
<dbReference type="Gene3D" id="3.40.30.10">
    <property type="entry name" value="Glutaredoxin"/>
    <property type="match status" value="1"/>
</dbReference>
<evidence type="ECO:0000256" key="2">
    <source>
        <dbReference type="ARBA" id="ARBA00023008"/>
    </source>
</evidence>
<reference evidence="5 6" key="1">
    <citation type="submission" date="2012-11" db="EMBL/GenBank/DDBJ databases">
        <title>Whole genome sequence of Acidocella aminolytica 101 = DSM 11237.</title>
        <authorList>
            <person name="Azuma Y."/>
            <person name="Higashiura N."/>
            <person name="Hirakawa H."/>
            <person name="Matsushita K."/>
        </authorList>
    </citation>
    <scope>NUCLEOTIDE SEQUENCE [LARGE SCALE GENOMIC DNA]</scope>
    <source>
        <strain evidence="6">101 / DSM 11237</strain>
    </source>
</reference>
<dbReference type="OrthoDB" id="9790194at2"/>
<keyword evidence="6" id="KW-1185">Reference proteome</keyword>
<comment type="caution">
    <text evidence="5">The sequence shown here is derived from an EMBL/GenBank/DDBJ whole genome shotgun (WGS) entry which is preliminary data.</text>
</comment>
<dbReference type="InterPro" id="IPR003782">
    <property type="entry name" value="SCO1/SenC"/>
</dbReference>
<organism evidence="5 6">
    <name type="scientific">Acidocella aminolytica 101 = DSM 11237</name>
    <dbReference type="NCBI Taxonomy" id="1120923"/>
    <lineage>
        <taxon>Bacteria</taxon>
        <taxon>Pseudomonadati</taxon>
        <taxon>Pseudomonadota</taxon>
        <taxon>Alphaproteobacteria</taxon>
        <taxon>Acetobacterales</taxon>
        <taxon>Acidocellaceae</taxon>
        <taxon>Acidocella</taxon>
    </lineage>
</organism>
<dbReference type="GO" id="GO:0046872">
    <property type="term" value="F:metal ion binding"/>
    <property type="evidence" value="ECO:0007669"/>
    <property type="project" value="UniProtKB-KW"/>
</dbReference>
<feature type="disulfide bond" description="Redox-active" evidence="4">
    <location>
        <begin position="96"/>
        <end position="100"/>
    </location>
</feature>
<dbReference type="STRING" id="1120923.SAMN02746095_03084"/>
<gene>
    <name evidence="5" type="ORF">Aam_148_002</name>
</gene>
<keyword evidence="3" id="KW-0479">Metal-binding</keyword>
<dbReference type="InterPro" id="IPR036249">
    <property type="entry name" value="Thioredoxin-like_sf"/>
</dbReference>
<dbReference type="SUPFAM" id="SSF52833">
    <property type="entry name" value="Thioredoxin-like"/>
    <property type="match status" value="1"/>
</dbReference>
<evidence type="ECO:0000313" key="6">
    <source>
        <dbReference type="Proteomes" id="UP000032668"/>
    </source>
</evidence>
<evidence type="ECO:0000256" key="1">
    <source>
        <dbReference type="ARBA" id="ARBA00010996"/>
    </source>
</evidence>
<dbReference type="PANTHER" id="PTHR12151:SF25">
    <property type="entry name" value="LINALOOL DEHYDRATASE_ISOMERASE DOMAIN-CONTAINING PROTEIN"/>
    <property type="match status" value="1"/>
</dbReference>
<comment type="similarity">
    <text evidence="1">Belongs to the SCO1/2 family.</text>
</comment>
<accession>A0A0D6PKX2</accession>
<feature type="binding site" evidence="3">
    <location>
        <position position="185"/>
    </location>
    <ligand>
        <name>Cu cation</name>
        <dbReference type="ChEBI" id="CHEBI:23378"/>
    </ligand>
</feature>
<keyword evidence="5" id="KW-0472">Membrane</keyword>
<proteinExistence type="inferred from homology"/>
<dbReference type="PANTHER" id="PTHR12151">
    <property type="entry name" value="ELECTRON TRANSPORT PROTIN SCO1/SENC FAMILY MEMBER"/>
    <property type="match status" value="1"/>
</dbReference>
<keyword evidence="5" id="KW-0812">Transmembrane</keyword>
<keyword evidence="2 3" id="KW-0186">Copper</keyword>
<feature type="binding site" evidence="3">
    <location>
        <position position="100"/>
    </location>
    <ligand>
        <name>Cu cation</name>
        <dbReference type="ChEBI" id="CHEBI:23378"/>
    </ligand>
</feature>
<dbReference type="Pfam" id="PF02630">
    <property type="entry name" value="SCO1-SenC"/>
    <property type="match status" value="1"/>
</dbReference>
<keyword evidence="4" id="KW-1015">Disulfide bond</keyword>
<sequence length="221" mass="23240">MRIIRNLGIGICLALAVIISIVAIDPSLLKLGQGNLSAPLPGSESGGQMATTTNSGIPPGAPIGGPFQLTNQLGQPVSDATYRGKYMLVFFGYSHCPDECPLTLQKMALTMNALGPLAQHIAPIFITIDPTRDTPPALKPYLSKFGPDLMGLTGSNAQIAGVAHEYAVAFNTNNLEASGASVISHSTYIYLMGPDGKFLNLFPFTITVAQLTSVLKAQINP</sequence>
<dbReference type="EMBL" id="BANC01000145">
    <property type="protein sequence ID" value="GAN82046.1"/>
    <property type="molecule type" value="Genomic_DNA"/>
</dbReference>
<dbReference type="CDD" id="cd02968">
    <property type="entry name" value="SCO"/>
    <property type="match status" value="1"/>
</dbReference>
<dbReference type="FunFam" id="3.40.30.10:FF:000013">
    <property type="entry name" value="Blast:Protein SCO1 homolog, mitochondrial"/>
    <property type="match status" value="1"/>
</dbReference>
<dbReference type="AlphaFoldDB" id="A0A0D6PKX2"/>
<evidence type="ECO:0000256" key="4">
    <source>
        <dbReference type="PIRSR" id="PIRSR603782-2"/>
    </source>
</evidence>